<dbReference type="OrthoDB" id="4026704at2759"/>
<reference evidence="2" key="1">
    <citation type="submission" date="2022-03" db="EMBL/GenBank/DDBJ databases">
        <authorList>
            <person name="Legras J.-L."/>
            <person name="Devillers H."/>
            <person name="Grondin C."/>
        </authorList>
    </citation>
    <scope>NUCLEOTIDE SEQUENCE</scope>
    <source>
        <strain evidence="2">CLIB 1423</strain>
    </source>
</reference>
<protein>
    <submittedName>
        <fullName evidence="2">Uncharacterized protein</fullName>
    </submittedName>
</protein>
<evidence type="ECO:0000313" key="2">
    <source>
        <dbReference type="EMBL" id="CAH2354725.1"/>
    </source>
</evidence>
<feature type="compositionally biased region" description="Polar residues" evidence="1">
    <location>
        <begin position="170"/>
        <end position="188"/>
    </location>
</feature>
<feature type="compositionally biased region" description="Low complexity" evidence="1">
    <location>
        <begin position="58"/>
        <end position="76"/>
    </location>
</feature>
<sequence>MLSPKSNSITPVNTNRQQNRPGSIDSISAGSNTTPLFRNVSTISNELRIGRQPSIPNNSHSNYISPGSSSSSLSDARNNRPSLGDLTNSSRRYSFPESISAAPSPTSALNENMNLRKMSNEQIIDLLEREQDAMVLKLMKEIETLKEENKNLKASLSNASSNNAGVRRTASVTSHDLSKQVSNSTFSNEPKDESKDRKKMKRKSSNEMPRRSATEYSLIEKNQLLEDEVRTLRSLLRK</sequence>
<keyword evidence="3" id="KW-1185">Reference proteome</keyword>
<dbReference type="Proteomes" id="UP000837801">
    <property type="component" value="Unassembled WGS sequence"/>
</dbReference>
<feature type="compositionally biased region" description="Basic and acidic residues" evidence="1">
    <location>
        <begin position="204"/>
        <end position="213"/>
    </location>
</feature>
<gene>
    <name evidence="2" type="ORF">CLIB1423_18S02300</name>
</gene>
<feature type="compositionally biased region" description="Low complexity" evidence="1">
    <location>
        <begin position="153"/>
        <end position="164"/>
    </location>
</feature>
<evidence type="ECO:0000256" key="1">
    <source>
        <dbReference type="SAM" id="MobiDB-lite"/>
    </source>
</evidence>
<feature type="region of interest" description="Disordered" evidence="1">
    <location>
        <begin position="153"/>
        <end position="220"/>
    </location>
</feature>
<accession>A0A9P0QUE8</accession>
<evidence type="ECO:0000313" key="3">
    <source>
        <dbReference type="Proteomes" id="UP000837801"/>
    </source>
</evidence>
<comment type="caution">
    <text evidence="2">The sequence shown here is derived from an EMBL/GenBank/DDBJ whole genome shotgun (WGS) entry which is preliminary data.</text>
</comment>
<dbReference type="EMBL" id="CAKXYY010000018">
    <property type="protein sequence ID" value="CAH2354725.1"/>
    <property type="molecule type" value="Genomic_DNA"/>
</dbReference>
<name>A0A9P0QUE8_9ASCO</name>
<dbReference type="AlphaFoldDB" id="A0A9P0QUE8"/>
<organism evidence="2 3">
    <name type="scientific">[Candida] railenensis</name>
    <dbReference type="NCBI Taxonomy" id="45579"/>
    <lineage>
        <taxon>Eukaryota</taxon>
        <taxon>Fungi</taxon>
        <taxon>Dikarya</taxon>
        <taxon>Ascomycota</taxon>
        <taxon>Saccharomycotina</taxon>
        <taxon>Pichiomycetes</taxon>
        <taxon>Debaryomycetaceae</taxon>
        <taxon>Kurtzmaniella</taxon>
    </lineage>
</organism>
<feature type="region of interest" description="Disordered" evidence="1">
    <location>
        <begin position="48"/>
        <end position="109"/>
    </location>
</feature>
<proteinExistence type="predicted"/>
<feature type="region of interest" description="Disordered" evidence="1">
    <location>
        <begin position="1"/>
        <end position="36"/>
    </location>
</feature>